<keyword evidence="1" id="KW-0812">Transmembrane</keyword>
<dbReference type="RefSeq" id="WP_074403137.1">
    <property type="nucleotide sequence ID" value="NZ_CBCPJQ010000003.1"/>
</dbReference>
<keyword evidence="1" id="KW-1133">Transmembrane helix</keyword>
<dbReference type="Proteomes" id="UP000297938">
    <property type="component" value="Unassembled WGS sequence"/>
</dbReference>
<gene>
    <name evidence="2" type="ORF">CKN69_11930</name>
</gene>
<proteinExistence type="predicted"/>
<evidence type="ECO:0000313" key="2">
    <source>
        <dbReference type="EMBL" id="TFJ23609.1"/>
    </source>
</evidence>
<accession>A0A5F0MCT6</accession>
<name>A0A5F0MCT6_CARDV</name>
<feature type="transmembrane region" description="Helical" evidence="1">
    <location>
        <begin position="38"/>
        <end position="54"/>
    </location>
</feature>
<protein>
    <submittedName>
        <fullName evidence="2">Uncharacterized protein</fullName>
    </submittedName>
</protein>
<organism evidence="2 3">
    <name type="scientific">Carnobacterium divergens</name>
    <name type="common">Lactobacillus divergens</name>
    <dbReference type="NCBI Taxonomy" id="2748"/>
    <lineage>
        <taxon>Bacteria</taxon>
        <taxon>Bacillati</taxon>
        <taxon>Bacillota</taxon>
        <taxon>Bacilli</taxon>
        <taxon>Lactobacillales</taxon>
        <taxon>Carnobacteriaceae</taxon>
        <taxon>Carnobacterium</taxon>
    </lineage>
</organism>
<dbReference type="EMBL" id="NRPP01000018">
    <property type="protein sequence ID" value="TFJ23609.1"/>
    <property type="molecule type" value="Genomic_DNA"/>
</dbReference>
<feature type="transmembrane region" description="Helical" evidence="1">
    <location>
        <begin position="6"/>
        <end position="26"/>
    </location>
</feature>
<evidence type="ECO:0000256" key="1">
    <source>
        <dbReference type="SAM" id="Phobius"/>
    </source>
</evidence>
<comment type="caution">
    <text evidence="2">The sequence shown here is derived from an EMBL/GenBank/DDBJ whole genome shotgun (WGS) entry which is preliminary data.</text>
</comment>
<dbReference type="AlphaFoldDB" id="A0A5F0MCT6"/>
<evidence type="ECO:0000313" key="3">
    <source>
        <dbReference type="Proteomes" id="UP000297938"/>
    </source>
</evidence>
<keyword evidence="1" id="KW-0472">Membrane</keyword>
<reference evidence="2 3" key="1">
    <citation type="journal article" date="2018" name="Int. J. Food Microbiol.">
        <title>Growth of Carnobacterium spp. isolated from chilled vacuum-packaged meat under relevant acidic conditions.</title>
        <authorList>
            <person name="Zhang P."/>
            <person name="Badoni M."/>
            <person name="Ganzle M."/>
            <person name="Yang X."/>
        </authorList>
    </citation>
    <scope>NUCLEOTIDE SEQUENCE [LARGE SCALE GENOMIC DNA]</scope>
    <source>
        <strain evidence="2 3">B2</strain>
    </source>
</reference>
<sequence>MFLLLKIVGILGLIFCAILLFAAIKMHKLNSKKFHRKAGLILLVSLFFVLFSQMKINQINQKQKAAYTIASKSTLDGSQTFLRVLVFSHNKEDIEQIFKKLQKSEKNERTDSLFVRFNVDNGGEIGEFIANAKIAWTLKGEEQVDLKKDQEKIEFNNLSN</sequence>